<evidence type="ECO:0000313" key="2">
    <source>
        <dbReference type="Proteomes" id="UP001164963"/>
    </source>
</evidence>
<dbReference type="RefSeq" id="WP_265546878.1">
    <property type="nucleotide sequence ID" value="NZ_CP098740.1"/>
</dbReference>
<organism evidence="1 2">
    <name type="scientific">Streptomyces drozdowiczii</name>
    <dbReference type="NCBI Taxonomy" id="202862"/>
    <lineage>
        <taxon>Bacteria</taxon>
        <taxon>Bacillati</taxon>
        <taxon>Actinomycetota</taxon>
        <taxon>Actinomycetes</taxon>
        <taxon>Kitasatosporales</taxon>
        <taxon>Streptomycetaceae</taxon>
        <taxon>Streptomyces</taxon>
    </lineage>
</organism>
<name>A0ABY6Q2A6_9ACTN</name>
<dbReference type="Proteomes" id="UP001164963">
    <property type="component" value="Chromosome"/>
</dbReference>
<reference evidence="1" key="1">
    <citation type="journal article" date="2022" name="Front. Microbiol.">
        <title>Mirubactin C rescues the lethal effect of cell wall biosynthesis mutations in Bacillus subtilis.</title>
        <authorList>
            <person name="Kepplinger B."/>
            <person name="Wen X."/>
            <person name="Tyler A.R."/>
            <person name="Kim B.Y."/>
            <person name="Brown J."/>
            <person name="Banks P."/>
            <person name="Dashti Y."/>
            <person name="Mackenzie E.S."/>
            <person name="Wills C."/>
            <person name="Kawai Y."/>
            <person name="Waldron K.J."/>
            <person name="Allenby N.E.E."/>
            <person name="Wu L.J."/>
            <person name="Hall M.J."/>
            <person name="Errington J."/>
        </authorList>
    </citation>
    <scope>NUCLEOTIDE SEQUENCE</scope>
    <source>
        <strain evidence="1">MDA8-470</strain>
    </source>
</reference>
<sequence length="192" mass="20808">MYPHPDDQTRFSIFDLARAAVRTLGRDWAVKRGDWGVSATLFNESRTFLLWVDESGDLCLDYTRPSDELLPEVMPNGVAVYPGGMFFEAARATEGLFALSVRVASAVQAAVTGTSELMIEIPAPTSGDELGRAHAQCGPILIYPAGRPLICHSAEHDAPTVAERMVSYCGFTLPACGDHEAAAAEFAREWTT</sequence>
<accession>A0ABY6Q2A6</accession>
<keyword evidence="2" id="KW-1185">Reference proteome</keyword>
<protein>
    <submittedName>
        <fullName evidence="1">Uncharacterized protein</fullName>
    </submittedName>
</protein>
<gene>
    <name evidence="1" type="ORF">NEH16_33105</name>
</gene>
<evidence type="ECO:0000313" key="1">
    <source>
        <dbReference type="EMBL" id="UZK58276.1"/>
    </source>
</evidence>
<proteinExistence type="predicted"/>
<dbReference type="EMBL" id="CP098740">
    <property type="protein sequence ID" value="UZK58276.1"/>
    <property type="molecule type" value="Genomic_DNA"/>
</dbReference>